<dbReference type="STRING" id="1314674.A0A0D7BNS8"/>
<dbReference type="InterPro" id="IPR036291">
    <property type="entry name" value="NAD(P)-bd_dom_sf"/>
</dbReference>
<evidence type="ECO:0000313" key="2">
    <source>
        <dbReference type="EMBL" id="KIY72183.1"/>
    </source>
</evidence>
<dbReference type="OrthoDB" id="276721at2759"/>
<name>A0A0D7BNS8_9AGAR</name>
<dbReference type="Gene3D" id="3.40.50.720">
    <property type="entry name" value="NAD(P)-binding Rossmann-like Domain"/>
    <property type="match status" value="1"/>
</dbReference>
<dbReference type="PANTHER" id="PTHR12126">
    <property type="entry name" value="NADH-UBIQUINONE OXIDOREDUCTASE 39 KDA SUBUNIT-RELATED"/>
    <property type="match status" value="1"/>
</dbReference>
<protein>
    <submittedName>
        <fullName evidence="2">NAD(P)-binding protein</fullName>
    </submittedName>
</protein>
<dbReference type="Proteomes" id="UP000054007">
    <property type="component" value="Unassembled WGS sequence"/>
</dbReference>
<evidence type="ECO:0000313" key="3">
    <source>
        <dbReference type="Proteomes" id="UP000054007"/>
    </source>
</evidence>
<sequence length="302" mass="32126">MASALTNILVVGGNGFIGSAVCRAALAKGMSVTSVSSSGRPWTTPKGHSPAWTSQVNWRRGDAFNPESFASELEKADGVVHTLGTLLEDGAYKQAIRDGDIFGVTRSLMGGASNPLKASGGGLYDKLNRDAALRVCEAYTNTASPVEGVSKPFVYISAEDIFRPIVPARYIESKREAEAGIEALVTARSGFRGVYIRPSLVYHAHFRPLTTPLAVLLEFSSKMQAKLPSSVPSPSSILRRFGMQSVPNALEIPPVHVDHVGEAVCVALERGDVRGVVGVDGMRELIGWRQSSAGDGQFAGMH</sequence>
<keyword evidence="3" id="KW-1185">Reference proteome</keyword>
<evidence type="ECO:0000259" key="1">
    <source>
        <dbReference type="Pfam" id="PF01370"/>
    </source>
</evidence>
<reference evidence="2 3" key="1">
    <citation type="journal article" date="2015" name="Fungal Genet. Biol.">
        <title>Evolution of novel wood decay mechanisms in Agaricales revealed by the genome sequences of Fistulina hepatica and Cylindrobasidium torrendii.</title>
        <authorList>
            <person name="Floudas D."/>
            <person name="Held B.W."/>
            <person name="Riley R."/>
            <person name="Nagy L.G."/>
            <person name="Koehler G."/>
            <person name="Ransdell A.S."/>
            <person name="Younus H."/>
            <person name="Chow J."/>
            <person name="Chiniquy J."/>
            <person name="Lipzen A."/>
            <person name="Tritt A."/>
            <person name="Sun H."/>
            <person name="Haridas S."/>
            <person name="LaButti K."/>
            <person name="Ohm R.A."/>
            <person name="Kues U."/>
            <person name="Blanchette R.A."/>
            <person name="Grigoriev I.V."/>
            <person name="Minto R.E."/>
            <person name="Hibbett D.S."/>
        </authorList>
    </citation>
    <scope>NUCLEOTIDE SEQUENCE [LARGE SCALE GENOMIC DNA]</scope>
    <source>
        <strain evidence="2 3">FP15055 ss-10</strain>
    </source>
</reference>
<dbReference type="GO" id="GO:0044877">
    <property type="term" value="F:protein-containing complex binding"/>
    <property type="evidence" value="ECO:0007669"/>
    <property type="project" value="TreeGrafter"/>
</dbReference>
<dbReference type="InterPro" id="IPR051207">
    <property type="entry name" value="ComplexI_NDUFA9_subunit"/>
</dbReference>
<dbReference type="GO" id="GO:0005739">
    <property type="term" value="C:mitochondrion"/>
    <property type="evidence" value="ECO:0007669"/>
    <property type="project" value="TreeGrafter"/>
</dbReference>
<organism evidence="2 3">
    <name type="scientific">Cylindrobasidium torrendii FP15055 ss-10</name>
    <dbReference type="NCBI Taxonomy" id="1314674"/>
    <lineage>
        <taxon>Eukaryota</taxon>
        <taxon>Fungi</taxon>
        <taxon>Dikarya</taxon>
        <taxon>Basidiomycota</taxon>
        <taxon>Agaricomycotina</taxon>
        <taxon>Agaricomycetes</taxon>
        <taxon>Agaricomycetidae</taxon>
        <taxon>Agaricales</taxon>
        <taxon>Marasmiineae</taxon>
        <taxon>Physalacriaceae</taxon>
        <taxon>Cylindrobasidium</taxon>
    </lineage>
</organism>
<feature type="domain" description="NAD-dependent epimerase/dehydratase" evidence="1">
    <location>
        <begin position="8"/>
        <end position="83"/>
    </location>
</feature>
<dbReference type="EMBL" id="KN880446">
    <property type="protein sequence ID" value="KIY72183.1"/>
    <property type="molecule type" value="Genomic_DNA"/>
</dbReference>
<dbReference type="SUPFAM" id="SSF51735">
    <property type="entry name" value="NAD(P)-binding Rossmann-fold domains"/>
    <property type="match status" value="1"/>
</dbReference>
<gene>
    <name evidence="2" type="ORF">CYLTODRAFT_486579</name>
</gene>
<proteinExistence type="predicted"/>
<dbReference type="InterPro" id="IPR001509">
    <property type="entry name" value="Epimerase_deHydtase"/>
</dbReference>
<dbReference type="Pfam" id="PF01370">
    <property type="entry name" value="Epimerase"/>
    <property type="match status" value="1"/>
</dbReference>
<dbReference type="AlphaFoldDB" id="A0A0D7BNS8"/>
<dbReference type="PANTHER" id="PTHR12126:SF16">
    <property type="entry name" value="MIOREX COMPLEX COMPONENT 2"/>
    <property type="match status" value="1"/>
</dbReference>
<accession>A0A0D7BNS8</accession>